<dbReference type="AlphaFoldDB" id="A0A8J4DZK6"/>
<gene>
    <name evidence="1" type="ORF">Vau01_016480</name>
</gene>
<dbReference type="EMBL" id="BOPG01000011">
    <property type="protein sequence ID" value="GIJ54132.1"/>
    <property type="molecule type" value="Genomic_DNA"/>
</dbReference>
<name>A0A8J4DZK6_9ACTN</name>
<keyword evidence="2" id="KW-1185">Reference proteome</keyword>
<sequence length="71" mass="7546">MTDFSAARDRHWQVQHPFRSASATMTAMALLDEPATKVEAMGKALLSQKGVGLGYRVPVCGSPGRSPVGSE</sequence>
<evidence type="ECO:0000313" key="2">
    <source>
        <dbReference type="Proteomes" id="UP000612585"/>
    </source>
</evidence>
<reference evidence="1" key="1">
    <citation type="submission" date="2021-01" db="EMBL/GenBank/DDBJ databases">
        <title>Whole genome shotgun sequence of Virgisporangium aurantiacum NBRC 16421.</title>
        <authorList>
            <person name="Komaki H."/>
            <person name="Tamura T."/>
        </authorList>
    </citation>
    <scope>NUCLEOTIDE SEQUENCE</scope>
    <source>
        <strain evidence="1">NBRC 16421</strain>
    </source>
</reference>
<organism evidence="1 2">
    <name type="scientific">Virgisporangium aurantiacum</name>
    <dbReference type="NCBI Taxonomy" id="175570"/>
    <lineage>
        <taxon>Bacteria</taxon>
        <taxon>Bacillati</taxon>
        <taxon>Actinomycetota</taxon>
        <taxon>Actinomycetes</taxon>
        <taxon>Micromonosporales</taxon>
        <taxon>Micromonosporaceae</taxon>
        <taxon>Virgisporangium</taxon>
    </lineage>
</organism>
<protein>
    <submittedName>
        <fullName evidence="1">Uncharacterized protein</fullName>
    </submittedName>
</protein>
<dbReference type="Proteomes" id="UP000612585">
    <property type="component" value="Unassembled WGS sequence"/>
</dbReference>
<comment type="caution">
    <text evidence="1">The sequence shown here is derived from an EMBL/GenBank/DDBJ whole genome shotgun (WGS) entry which is preliminary data.</text>
</comment>
<accession>A0A8J4DZK6</accession>
<proteinExistence type="predicted"/>
<evidence type="ECO:0000313" key="1">
    <source>
        <dbReference type="EMBL" id="GIJ54132.1"/>
    </source>
</evidence>